<dbReference type="InterPro" id="IPR001362">
    <property type="entry name" value="Glyco_hydro_32"/>
</dbReference>
<proteinExistence type="inferred from homology"/>
<reference evidence="9" key="1">
    <citation type="submission" date="2020-08" db="EMBL/GenBank/DDBJ databases">
        <title>Genome public.</title>
        <authorList>
            <person name="Liu C."/>
            <person name="Sun Q."/>
        </authorList>
    </citation>
    <scope>NUCLEOTIDE SEQUENCE</scope>
    <source>
        <strain evidence="9">NSJ-54</strain>
    </source>
</reference>
<feature type="domain" description="Glycosyl hydrolase family 32 N-terminal" evidence="6">
    <location>
        <begin position="516"/>
        <end position="821"/>
    </location>
</feature>
<feature type="region of interest" description="Disordered" evidence="4">
    <location>
        <begin position="1"/>
        <end position="20"/>
    </location>
</feature>
<feature type="domain" description="Glycosyl hydrolase family 32 C-terminal" evidence="7">
    <location>
        <begin position="836"/>
        <end position="994"/>
    </location>
</feature>
<dbReference type="InterPro" id="IPR018053">
    <property type="entry name" value="Glyco_hydro_32_AS"/>
</dbReference>
<keyword evidence="5" id="KW-0812">Transmembrane</keyword>
<name>A0A926ICC7_9FIRM</name>
<feature type="compositionally biased region" description="Low complexity" evidence="4">
    <location>
        <begin position="1200"/>
        <end position="1210"/>
    </location>
</feature>
<evidence type="ECO:0000313" key="10">
    <source>
        <dbReference type="Proteomes" id="UP000660861"/>
    </source>
</evidence>
<dbReference type="Gene3D" id="2.60.120.560">
    <property type="entry name" value="Exo-inulinase, domain 1"/>
    <property type="match status" value="3"/>
</dbReference>
<dbReference type="GO" id="GO:0005737">
    <property type="term" value="C:cytoplasm"/>
    <property type="evidence" value="ECO:0007669"/>
    <property type="project" value="TreeGrafter"/>
</dbReference>
<evidence type="ECO:0000259" key="7">
    <source>
        <dbReference type="Pfam" id="PF08244"/>
    </source>
</evidence>
<protein>
    <submittedName>
        <fullName evidence="9">Cadherin-like beta sandwich domain-containing protein</fullName>
    </submittedName>
</protein>
<keyword evidence="5" id="KW-0472">Membrane</keyword>
<dbReference type="Proteomes" id="UP000660861">
    <property type="component" value="Unassembled WGS sequence"/>
</dbReference>
<keyword evidence="3" id="KW-0326">Glycosidase</keyword>
<evidence type="ECO:0000259" key="6">
    <source>
        <dbReference type="Pfam" id="PF00251"/>
    </source>
</evidence>
<dbReference type="PROSITE" id="PS00609">
    <property type="entry name" value="GLYCOSYL_HYDROL_F32"/>
    <property type="match status" value="1"/>
</dbReference>
<dbReference type="SUPFAM" id="SSF75005">
    <property type="entry name" value="Arabinanase/levansucrase/invertase"/>
    <property type="match status" value="1"/>
</dbReference>
<keyword evidence="5" id="KW-1133">Transmembrane helix</keyword>
<keyword evidence="10" id="KW-1185">Reference proteome</keyword>
<dbReference type="Gene3D" id="2.115.10.20">
    <property type="entry name" value="Glycosyl hydrolase domain, family 43"/>
    <property type="match status" value="1"/>
</dbReference>
<dbReference type="InterPro" id="IPR013148">
    <property type="entry name" value="Glyco_hydro_32_N"/>
</dbReference>
<dbReference type="InterPro" id="IPR013189">
    <property type="entry name" value="Glyco_hydro_32_C"/>
</dbReference>
<dbReference type="CDD" id="cd18622">
    <property type="entry name" value="GH32_Inu-like"/>
    <property type="match status" value="1"/>
</dbReference>
<dbReference type="InterPro" id="IPR025883">
    <property type="entry name" value="Cadherin-like_domain"/>
</dbReference>
<sequence>MRAKRLMEKSPNLGDDKPIEREMHHMRRRRGGHWAASACIALLLALVLALGGILPALAAAPAKEGGLDFSGYQGAGLSYDEGSGTYTVANNQGNQLVASSTFGDVFTLEADVTLDEKTAVAGFLFGVGDPSKPDAKWSAVHLRPADGQYGAVRVFSKQDIKNLDKKVNLDPDTTGKPIHLSLTVDGEKNIIVSVNGKEKIRVNYPAWGGGYLGLMTYNCQAQFQHVSYAAEAQESGVFETNLQNLHGLQGAWEERDNGLYSSGTGNCFAMSDTVGSHFTYEADVEVLDGQTASLVFRSNQNGSQAYVANISKAGKARLFRFPAKGDFELGNVTIAPKSSYHLRVEAVGSHLQYYIDDVLLIEADDTTYTTGYFGLLTYSGTALYQHVNHTPVPEENLPALTGLALLGADLTPAFDKKVSAYRAVFDDDVASLRIRPTASEGTHLSYTVQDKNKQVLYQDIPIASGAESADIALPTGENLITIQAEKNGVKLLTTITAIRRLPASALYEEPYRLQFHFSPQTNFMNDPNGLVYDPTSGTYHMFFQHSPQLADMGNQTWGHAVSRDLVHWEQLPTALEMDELGAIFSGSCVVDEDNTSHLFDDNQPGDSRLVAIFTHSGGDRTHGAQKQSLAYSKDHGMTWIKYDGNPIISNAGDRYPGGFRDPKVVRYDGRWLMVTGGGRFRLFSSDNLIDWTLESEPTYIDGKGESQPIVAECPDLYPLPLDGDTGNVKWVLNGAGRLYFVGDLVTGADGKIQFVPETGKLENIYGSTDIYATQSYYNDGAGKDRRMSVSWIRDKTALDFVAEGKGWNGAQTLPYETKLQTIDGVMRLTSFPVEEVAALRGSEPLYQSESSQTISSDSQNLLAGVQAELFDMEAVITLGNADEFGFKLRMGDGQETLVQYDVASQTLTVDKSHSGVVDKTTSGAVYFPQHSMKLSPREGKVTLRILGDTSFLDVFGNKGEASINTLFFPDAQSTGMEFYVKGGDVTVDSLTVYSMNSIWKEPSPQPVPTVLTDLTLSSALLAPNFSSDVTEYTATVANSVDSIKVLPTYTGDTAVTVNGTEVASGAYSADISLNVGENTITVVAGEKTYTIKVTREDKEPPVTEKPFLDGLELSQGVLQPSFDKDVNAYTASVANNVDSIQVKPFYSGEMAVTVNGKAVESGVFSEAIALDVGENTIEVKLVMGEKENIYTIVVTRAKPTDTTKPTTTKPSIPGGNGSDWKWPEGTAKPGTGKENPQSGDASALPIALLLMAGAAGTAVFLSRKRKK</sequence>
<dbReference type="RefSeq" id="WP_262398171.1">
    <property type="nucleotide sequence ID" value="NZ_JACRTC010000006.1"/>
</dbReference>
<dbReference type="EMBL" id="JACRTC010000006">
    <property type="protein sequence ID" value="MBC8571082.1"/>
    <property type="molecule type" value="Genomic_DNA"/>
</dbReference>
<feature type="domain" description="Cadherin-like beta-sandwich-like" evidence="8">
    <location>
        <begin position="1119"/>
        <end position="1196"/>
    </location>
</feature>
<comment type="caution">
    <text evidence="9">The sequence shown here is derived from an EMBL/GenBank/DDBJ whole genome shotgun (WGS) entry which is preliminary data.</text>
</comment>
<evidence type="ECO:0000256" key="2">
    <source>
        <dbReference type="ARBA" id="ARBA00022801"/>
    </source>
</evidence>
<feature type="transmembrane region" description="Helical" evidence="5">
    <location>
        <begin position="1243"/>
        <end position="1261"/>
    </location>
</feature>
<organism evidence="9 10">
    <name type="scientific">Zongyangia hominis</name>
    <dbReference type="NCBI Taxonomy" id="2763677"/>
    <lineage>
        <taxon>Bacteria</taxon>
        <taxon>Bacillati</taxon>
        <taxon>Bacillota</taxon>
        <taxon>Clostridia</taxon>
        <taxon>Eubacteriales</taxon>
        <taxon>Oscillospiraceae</taxon>
        <taxon>Zongyangia</taxon>
    </lineage>
</organism>
<comment type="similarity">
    <text evidence="1">Belongs to the glycosyl hydrolase 32 family.</text>
</comment>
<evidence type="ECO:0000256" key="3">
    <source>
        <dbReference type="ARBA" id="ARBA00023295"/>
    </source>
</evidence>
<dbReference type="PANTHER" id="PTHR42800:SF1">
    <property type="entry name" value="EXOINULINASE INUD (AFU_ORTHOLOGUE AFUA_5G00480)"/>
    <property type="match status" value="1"/>
</dbReference>
<dbReference type="PANTHER" id="PTHR42800">
    <property type="entry name" value="EXOINULINASE INUD (AFU_ORTHOLOGUE AFUA_5G00480)"/>
    <property type="match status" value="1"/>
</dbReference>
<dbReference type="SUPFAM" id="SSF49899">
    <property type="entry name" value="Concanavalin A-like lectins/glucanases"/>
    <property type="match status" value="1"/>
</dbReference>
<evidence type="ECO:0000256" key="5">
    <source>
        <dbReference type="SAM" id="Phobius"/>
    </source>
</evidence>
<keyword evidence="2" id="KW-0378">Hydrolase</keyword>
<evidence type="ECO:0000256" key="4">
    <source>
        <dbReference type="SAM" id="MobiDB-lite"/>
    </source>
</evidence>
<dbReference type="GO" id="GO:0004575">
    <property type="term" value="F:sucrose alpha-glucosidase activity"/>
    <property type="evidence" value="ECO:0007669"/>
    <property type="project" value="TreeGrafter"/>
</dbReference>
<feature type="region of interest" description="Disordered" evidence="4">
    <location>
        <begin position="1200"/>
        <end position="1240"/>
    </location>
</feature>
<dbReference type="Pfam" id="PF12733">
    <property type="entry name" value="Cadherin-like"/>
    <property type="match status" value="2"/>
</dbReference>
<dbReference type="InterPro" id="IPR023296">
    <property type="entry name" value="Glyco_hydro_beta-prop_sf"/>
</dbReference>
<dbReference type="SMART" id="SM00640">
    <property type="entry name" value="Glyco_32"/>
    <property type="match status" value="1"/>
</dbReference>
<evidence type="ECO:0000313" key="9">
    <source>
        <dbReference type="EMBL" id="MBC8571082.1"/>
    </source>
</evidence>
<dbReference type="Pfam" id="PF08244">
    <property type="entry name" value="Glyco_hydro_32C"/>
    <property type="match status" value="1"/>
</dbReference>
<evidence type="ECO:0000256" key="1">
    <source>
        <dbReference type="ARBA" id="ARBA00009902"/>
    </source>
</evidence>
<accession>A0A926ICC7</accession>
<dbReference type="GO" id="GO:0005987">
    <property type="term" value="P:sucrose catabolic process"/>
    <property type="evidence" value="ECO:0007669"/>
    <property type="project" value="TreeGrafter"/>
</dbReference>
<evidence type="ECO:0000259" key="8">
    <source>
        <dbReference type="Pfam" id="PF12733"/>
    </source>
</evidence>
<dbReference type="Pfam" id="PF00251">
    <property type="entry name" value="Glyco_hydro_32N"/>
    <property type="match status" value="1"/>
</dbReference>
<dbReference type="InterPro" id="IPR013320">
    <property type="entry name" value="ConA-like_dom_sf"/>
</dbReference>
<feature type="domain" description="Cadherin-like beta-sandwich-like" evidence="8">
    <location>
        <begin position="1011"/>
        <end position="1096"/>
    </location>
</feature>
<gene>
    <name evidence="9" type="ORF">H8709_09615</name>
</gene>
<dbReference type="AlphaFoldDB" id="A0A926ICC7"/>